<feature type="transmembrane region" description="Helical" evidence="14">
    <location>
        <begin position="166"/>
        <end position="189"/>
    </location>
</feature>
<feature type="transmembrane region" description="Helical" evidence="14">
    <location>
        <begin position="46"/>
        <end position="72"/>
    </location>
</feature>
<dbReference type="PANTHER" id="PTHR48086:SF3">
    <property type="entry name" value="SODIUM_PROLINE SYMPORTER"/>
    <property type="match status" value="1"/>
</dbReference>
<dbReference type="InterPro" id="IPR018212">
    <property type="entry name" value="Na/solute_symporter_CS"/>
</dbReference>
<dbReference type="PANTHER" id="PTHR48086">
    <property type="entry name" value="SODIUM/PROLINE SYMPORTER-RELATED"/>
    <property type="match status" value="1"/>
</dbReference>
<dbReference type="InterPro" id="IPR001734">
    <property type="entry name" value="Na/solute_symporter"/>
</dbReference>
<comment type="similarity">
    <text evidence="2 13">Belongs to the sodium:solute symporter (SSF) (TC 2.A.21) family.</text>
</comment>
<feature type="transmembrane region" description="Helical" evidence="14">
    <location>
        <begin position="279"/>
        <end position="304"/>
    </location>
</feature>
<evidence type="ECO:0000256" key="8">
    <source>
        <dbReference type="ARBA" id="ARBA00023053"/>
    </source>
</evidence>
<keyword evidence="4 14" id="KW-1003">Cell membrane</keyword>
<keyword evidence="10 14" id="KW-0472">Membrane</keyword>
<keyword evidence="11 14" id="KW-0739">Sodium transport</keyword>
<feature type="transmembrane region" description="Helical" evidence="14">
    <location>
        <begin position="458"/>
        <end position="476"/>
    </location>
</feature>
<comment type="caution">
    <text evidence="15">The sequence shown here is derived from an EMBL/GenBank/DDBJ whole genome shotgun (WGS) entry which is preliminary data.</text>
</comment>
<keyword evidence="9 14" id="KW-0406">Ion transport</keyword>
<protein>
    <recommendedName>
        <fullName evidence="14">Sodium/proline symporter</fullName>
    </recommendedName>
    <alternativeName>
        <fullName evidence="14">Proline permease</fullName>
    </alternativeName>
</protein>
<dbReference type="EMBL" id="JAGSND010000004">
    <property type="protein sequence ID" value="MBR0597878.1"/>
    <property type="molecule type" value="Genomic_DNA"/>
</dbReference>
<evidence type="ECO:0000256" key="12">
    <source>
        <dbReference type="ARBA" id="ARBA00033708"/>
    </source>
</evidence>
<dbReference type="GO" id="GO:0005298">
    <property type="term" value="F:proline:sodium symporter activity"/>
    <property type="evidence" value="ECO:0007669"/>
    <property type="project" value="UniProtKB-UniRule"/>
</dbReference>
<evidence type="ECO:0000256" key="4">
    <source>
        <dbReference type="ARBA" id="ARBA00022475"/>
    </source>
</evidence>
<dbReference type="InterPro" id="IPR050277">
    <property type="entry name" value="Sodium:Solute_Symporter"/>
</dbReference>
<feature type="transmembrane region" description="Helical" evidence="14">
    <location>
        <begin position="370"/>
        <end position="390"/>
    </location>
</feature>
<feature type="transmembrane region" description="Helical" evidence="14">
    <location>
        <begin position="239"/>
        <end position="258"/>
    </location>
</feature>
<evidence type="ECO:0000256" key="1">
    <source>
        <dbReference type="ARBA" id="ARBA00004651"/>
    </source>
</evidence>
<dbReference type="GO" id="GO:0005886">
    <property type="term" value="C:plasma membrane"/>
    <property type="evidence" value="ECO:0007669"/>
    <property type="project" value="UniProtKB-SubCell"/>
</dbReference>
<dbReference type="InterPro" id="IPR011851">
    <property type="entry name" value="Na/Pro_symporter"/>
</dbReference>
<dbReference type="CDD" id="cd11475">
    <property type="entry name" value="SLC5sbd_PutP"/>
    <property type="match status" value="1"/>
</dbReference>
<dbReference type="GO" id="GO:0015824">
    <property type="term" value="P:proline transport"/>
    <property type="evidence" value="ECO:0007669"/>
    <property type="project" value="UniProtKB-UniRule"/>
</dbReference>
<dbReference type="Proteomes" id="UP000675664">
    <property type="component" value="Unassembled WGS sequence"/>
</dbReference>
<dbReference type="GO" id="GO:0031402">
    <property type="term" value="F:sodium ion binding"/>
    <property type="evidence" value="ECO:0007669"/>
    <property type="project" value="UniProtKB-UniRule"/>
</dbReference>
<reference evidence="15" key="1">
    <citation type="submission" date="2021-04" db="EMBL/GenBank/DDBJ databases">
        <title>Sinoanaerobacter chloroacetimidivorans sp. nov., an obligate anaerobic bacterium isolated from anaerobic sludge.</title>
        <authorList>
            <person name="Bao Y."/>
        </authorList>
    </citation>
    <scope>NUCLEOTIDE SEQUENCE</scope>
    <source>
        <strain evidence="15">BAD-6</strain>
    </source>
</reference>
<evidence type="ECO:0000256" key="13">
    <source>
        <dbReference type="RuleBase" id="RU362091"/>
    </source>
</evidence>
<keyword evidence="7 14" id="KW-1133">Transmembrane helix</keyword>
<dbReference type="NCBIfam" id="TIGR00813">
    <property type="entry name" value="sss"/>
    <property type="match status" value="1"/>
</dbReference>
<comment type="subcellular location">
    <subcellularLocation>
        <location evidence="1 14">Cell membrane</location>
        <topology evidence="1 14">Multi-pass membrane protein</topology>
    </subcellularLocation>
</comment>
<evidence type="ECO:0000256" key="9">
    <source>
        <dbReference type="ARBA" id="ARBA00023065"/>
    </source>
</evidence>
<evidence type="ECO:0000256" key="5">
    <source>
        <dbReference type="ARBA" id="ARBA00022692"/>
    </source>
</evidence>
<evidence type="ECO:0000313" key="15">
    <source>
        <dbReference type="EMBL" id="MBR0597878.1"/>
    </source>
</evidence>
<keyword evidence="8 14" id="KW-0915">Sodium</keyword>
<accession>A0A8J8B0R0</accession>
<feature type="transmembrane region" description="Helical" evidence="14">
    <location>
        <begin position="396"/>
        <end position="421"/>
    </location>
</feature>
<dbReference type="PROSITE" id="PS50283">
    <property type="entry name" value="NA_SOLUT_SYMP_3"/>
    <property type="match status" value="1"/>
</dbReference>
<feature type="transmembrane region" description="Helical" evidence="14">
    <location>
        <begin position="428"/>
        <end position="446"/>
    </location>
</feature>
<keyword evidence="16" id="KW-1185">Reference proteome</keyword>
<dbReference type="PROSITE" id="PS00457">
    <property type="entry name" value="NA_SOLUT_SYMP_2"/>
    <property type="match status" value="1"/>
</dbReference>
<evidence type="ECO:0000256" key="6">
    <source>
        <dbReference type="ARBA" id="ARBA00022847"/>
    </source>
</evidence>
<feature type="transmembrane region" description="Helical" evidence="14">
    <location>
        <begin position="196"/>
        <end position="219"/>
    </location>
</feature>
<comment type="catalytic activity">
    <reaction evidence="12">
        <text>L-proline(in) + Na(+)(in) = L-proline(out) + Na(+)(out)</text>
        <dbReference type="Rhea" id="RHEA:28967"/>
        <dbReference type="ChEBI" id="CHEBI:29101"/>
        <dbReference type="ChEBI" id="CHEBI:60039"/>
    </reaction>
</comment>
<proteinExistence type="inferred from homology"/>
<dbReference type="NCBIfam" id="TIGR02121">
    <property type="entry name" value="Na_Pro_sym"/>
    <property type="match status" value="1"/>
</dbReference>
<feature type="transmembrane region" description="Helical" evidence="14">
    <location>
        <begin position="324"/>
        <end position="349"/>
    </location>
</feature>
<dbReference type="Pfam" id="PF00474">
    <property type="entry name" value="SSF"/>
    <property type="match status" value="1"/>
</dbReference>
<dbReference type="RefSeq" id="WP_227018004.1">
    <property type="nucleotide sequence ID" value="NZ_JAGSND010000004.1"/>
</dbReference>
<evidence type="ECO:0000313" key="16">
    <source>
        <dbReference type="Proteomes" id="UP000675664"/>
    </source>
</evidence>
<organism evidence="15 16">
    <name type="scientific">Sinanaerobacter chloroacetimidivorans</name>
    <dbReference type="NCBI Taxonomy" id="2818044"/>
    <lineage>
        <taxon>Bacteria</taxon>
        <taxon>Bacillati</taxon>
        <taxon>Bacillota</taxon>
        <taxon>Clostridia</taxon>
        <taxon>Peptostreptococcales</taxon>
        <taxon>Anaerovoracaceae</taxon>
        <taxon>Sinanaerobacter</taxon>
    </lineage>
</organism>
<evidence type="ECO:0000256" key="2">
    <source>
        <dbReference type="ARBA" id="ARBA00006434"/>
    </source>
</evidence>
<feature type="transmembrane region" description="Helical" evidence="14">
    <location>
        <begin position="78"/>
        <end position="97"/>
    </location>
</feature>
<dbReference type="InterPro" id="IPR038377">
    <property type="entry name" value="Na/Glc_symporter_sf"/>
</dbReference>
<feature type="transmembrane region" description="Helical" evidence="14">
    <location>
        <begin position="127"/>
        <end position="146"/>
    </location>
</feature>
<evidence type="ECO:0000256" key="3">
    <source>
        <dbReference type="ARBA" id="ARBA00022448"/>
    </source>
</evidence>
<evidence type="ECO:0000256" key="14">
    <source>
        <dbReference type="RuleBase" id="RU366012"/>
    </source>
</evidence>
<keyword evidence="6 14" id="KW-0769">Symport</keyword>
<evidence type="ECO:0000256" key="7">
    <source>
        <dbReference type="ARBA" id="ARBA00022989"/>
    </source>
</evidence>
<gene>
    <name evidence="15" type="primary">putP</name>
    <name evidence="15" type="ORF">KCX82_08340</name>
</gene>
<reference evidence="15" key="2">
    <citation type="submission" date="2021-04" db="EMBL/GenBank/DDBJ databases">
        <authorList>
            <person name="Liu J."/>
        </authorList>
    </citation>
    <scope>NUCLEOTIDE SEQUENCE</scope>
    <source>
        <strain evidence="15">BAD-6</strain>
    </source>
</reference>
<feature type="transmembrane region" description="Helical" evidence="14">
    <location>
        <begin position="6"/>
        <end position="26"/>
    </location>
</feature>
<keyword evidence="3 14" id="KW-0813">Transport</keyword>
<dbReference type="AlphaFoldDB" id="A0A8J8B0R0"/>
<comment type="function">
    <text evidence="14">Catalyzes the sodium-dependent uptake of extracellular L-proline.</text>
</comment>
<sequence length="496" mass="53422">MNILITIAIVFVIYLAIMVAIGFKFYSKTSNLSDYILGGRNLGSWLTALSAQASDMSGWLLIGLPGTAYVIYAGTSEAIWTAIGLVLGTYLNWLFVAKRLRKYTEVSGNSITIPDFLENRFKDTKHILRIISAVFIVIFFLIYTSSQFSAGAKLFSTVFGLNYTTGLILGAAIIVSYTALGGFSAVCWTDAIQGSIMFFALIAVPFMAMMEMGGVGEVATRLSQLTPESLGLFPMKNGAVDSMLLASGLGWGLGYFGQPHILTRFMAIQSPDMIKKSRTIAMIWVIITLTAAVGIGIIGKAYLPDLVDGETIYMAMINSMFPDVVAGILLTAILAAIMSTASSQLLVTASSASRDLYALLFKKSTKGTEIVWVSRITVVVVSAIAIVIALDANSSVFGLVSCAWGGFGAAFGPLILFSLFWKRTTVQGAIAGMITGGVVDLYWYSMKAQGGIFQIYEIIPGFLAASLVLVVVSLLTKLPKELAEEFEESKKPWVKK</sequence>
<dbReference type="PROSITE" id="PS00456">
    <property type="entry name" value="NA_SOLUT_SYMP_1"/>
    <property type="match status" value="1"/>
</dbReference>
<keyword evidence="5 14" id="KW-0812">Transmembrane</keyword>
<keyword evidence="14" id="KW-0029">Amino-acid transport</keyword>
<evidence type="ECO:0000256" key="11">
    <source>
        <dbReference type="ARBA" id="ARBA00023201"/>
    </source>
</evidence>
<dbReference type="Gene3D" id="1.20.1730.10">
    <property type="entry name" value="Sodium/glucose cotransporter"/>
    <property type="match status" value="1"/>
</dbReference>
<evidence type="ECO:0000256" key="10">
    <source>
        <dbReference type="ARBA" id="ARBA00023136"/>
    </source>
</evidence>
<name>A0A8J8B0R0_9FIRM</name>